<dbReference type="Gene3D" id="1.10.10.60">
    <property type="entry name" value="Homeodomain-like"/>
    <property type="match status" value="1"/>
</dbReference>
<dbReference type="Pfam" id="PF00046">
    <property type="entry name" value="Homeodomain"/>
    <property type="match status" value="1"/>
</dbReference>
<keyword evidence="3 9" id="KW-0238">DNA-binding</keyword>
<sequence>MKRPTSRGSSMVSGQATTDLQASFISPLLALAEDSCRSMEPHGVDGDATAAAERDDVDAGAYDEEVDEEEELAGSRGGLGEKKRRLAADQVRALERSFEVDNKLDPERKARIARDLSLHPRQVAVWFQNRRARWKTKQIERDFAALRVRHDALRVECDALRRDKDALAAEIKELRGMVEKQMEVKLESAAEELLPVATRSAAAAAVYNKDGSTDSDSSAVFNEEASPYPYSGAALDHQQQQETSHPLGFTGFTSFLTSSFPSVYHGDSHLDQEADGFFSAAAAGDGFFAEEQSAGIGSWYGGEGW</sequence>
<evidence type="ECO:0000256" key="4">
    <source>
        <dbReference type="ARBA" id="ARBA00023155"/>
    </source>
</evidence>
<dbReference type="CDD" id="cd00086">
    <property type="entry name" value="homeodomain"/>
    <property type="match status" value="1"/>
</dbReference>
<dbReference type="Pfam" id="PF02183">
    <property type="entry name" value="HALZ"/>
    <property type="match status" value="1"/>
</dbReference>
<dbReference type="InterPro" id="IPR017970">
    <property type="entry name" value="Homeobox_CS"/>
</dbReference>
<comment type="similarity">
    <text evidence="7 11">Belongs to the HD-ZIP homeobox family. Class I subfamily.</text>
</comment>
<dbReference type="PROSITE" id="PS00027">
    <property type="entry name" value="HOMEOBOX_1"/>
    <property type="match status" value="1"/>
</dbReference>
<keyword evidence="5 11" id="KW-0804">Transcription</keyword>
<evidence type="ECO:0000256" key="2">
    <source>
        <dbReference type="ARBA" id="ARBA00023015"/>
    </source>
</evidence>
<dbReference type="InterPro" id="IPR003106">
    <property type="entry name" value="Leu_zip_homeo"/>
</dbReference>
<protein>
    <recommendedName>
        <fullName evidence="11">Homeobox-leucine zipper protein</fullName>
    </recommendedName>
    <alternativeName>
        <fullName evidence="11">HD-ZIP protein</fullName>
    </alternativeName>
    <alternativeName>
        <fullName evidence="11">Homeodomain transcription factor</fullName>
    </alternativeName>
</protein>
<evidence type="ECO:0000256" key="1">
    <source>
        <dbReference type="ARBA" id="ARBA00004123"/>
    </source>
</evidence>
<dbReference type="PROSITE" id="PS50071">
    <property type="entry name" value="HOMEOBOX_2"/>
    <property type="match status" value="1"/>
</dbReference>
<comment type="subcellular location">
    <subcellularLocation>
        <location evidence="1 9 10">Nucleus</location>
    </subcellularLocation>
</comment>
<dbReference type="SUPFAM" id="SSF46689">
    <property type="entry name" value="Homeodomain-like"/>
    <property type="match status" value="1"/>
</dbReference>
<keyword evidence="12" id="KW-0175">Coiled coil</keyword>
<dbReference type="PANTHER" id="PTHR24326">
    <property type="entry name" value="HOMEOBOX-LEUCINE ZIPPER PROTEIN"/>
    <property type="match status" value="1"/>
</dbReference>
<dbReference type="ExpressionAtlas" id="A0A1D6KCV0">
    <property type="expression patterns" value="baseline and differential"/>
</dbReference>
<comment type="function">
    <text evidence="11">Transcription factor.</text>
</comment>
<accession>A0A1D6KCV0</accession>
<evidence type="ECO:0000256" key="9">
    <source>
        <dbReference type="PROSITE-ProRule" id="PRU00108"/>
    </source>
</evidence>
<organism evidence="15">
    <name type="scientific">Zea mays</name>
    <name type="common">Maize</name>
    <dbReference type="NCBI Taxonomy" id="4577"/>
    <lineage>
        <taxon>Eukaryota</taxon>
        <taxon>Viridiplantae</taxon>
        <taxon>Streptophyta</taxon>
        <taxon>Embryophyta</taxon>
        <taxon>Tracheophyta</taxon>
        <taxon>Spermatophyta</taxon>
        <taxon>Magnoliopsida</taxon>
        <taxon>Liliopsida</taxon>
        <taxon>Poales</taxon>
        <taxon>Poaceae</taxon>
        <taxon>PACMAD clade</taxon>
        <taxon>Panicoideae</taxon>
        <taxon>Andropogonodae</taxon>
        <taxon>Andropogoneae</taxon>
        <taxon>Tripsacinae</taxon>
        <taxon>Zea</taxon>
    </lineage>
</organism>
<dbReference type="AlphaFoldDB" id="A0A1D6KCV0"/>
<dbReference type="SMART" id="SM00389">
    <property type="entry name" value="HOX"/>
    <property type="match status" value="1"/>
</dbReference>
<dbReference type="STRING" id="4577.A0A1D6KCV0"/>
<dbReference type="PANTHER" id="PTHR24326:SF530">
    <property type="entry name" value="HOMEOBOX-LEUCINE ZIPPER PROTEIN HOX8"/>
    <property type="match status" value="1"/>
</dbReference>
<keyword evidence="4 9" id="KW-0371">Homeobox</keyword>
<keyword evidence="2 11" id="KW-0805">Transcription regulation</keyword>
<reference evidence="15" key="1">
    <citation type="submission" date="2015-12" db="EMBL/GenBank/DDBJ databases">
        <title>Update maize B73 reference genome by single molecule sequencing technologies.</title>
        <authorList>
            <consortium name="Maize Genome Sequencing Project"/>
            <person name="Ware D."/>
        </authorList>
    </citation>
    <scope>NUCLEOTIDE SEQUENCE [LARGE SCALE GENOMIC DNA]</scope>
    <source>
        <tissue evidence="15">Seedling</tissue>
    </source>
</reference>
<feature type="coiled-coil region" evidence="12">
    <location>
        <begin position="150"/>
        <end position="177"/>
    </location>
</feature>
<dbReference type="SMR" id="A0A1D6KCV0"/>
<dbReference type="FunFam" id="1.10.10.60:FF:000242">
    <property type="entry name" value="Homeobox-leucine zipper protein HOX13"/>
    <property type="match status" value="1"/>
</dbReference>
<dbReference type="GO" id="GO:0000981">
    <property type="term" value="F:DNA-binding transcription factor activity, RNA polymerase II-specific"/>
    <property type="evidence" value="ECO:0007669"/>
    <property type="project" value="UniProtKB-UniRule"/>
</dbReference>
<feature type="region of interest" description="Disordered" evidence="13">
    <location>
        <begin position="38"/>
        <end position="81"/>
    </location>
</feature>
<evidence type="ECO:0000256" key="3">
    <source>
        <dbReference type="ARBA" id="ARBA00023125"/>
    </source>
</evidence>
<dbReference type="EMBL" id="CM007647">
    <property type="protein sequence ID" value="ONM01070.1"/>
    <property type="molecule type" value="Genomic_DNA"/>
</dbReference>
<keyword evidence="6 9" id="KW-0539">Nucleus</keyword>
<evidence type="ECO:0000259" key="14">
    <source>
        <dbReference type="PROSITE" id="PS50071"/>
    </source>
</evidence>
<feature type="compositionally biased region" description="Acidic residues" evidence="13">
    <location>
        <begin position="55"/>
        <end position="72"/>
    </location>
</feature>
<dbReference type="InParanoid" id="A0A1D6KCV0"/>
<proteinExistence type="inferred from homology"/>
<evidence type="ECO:0000313" key="15">
    <source>
        <dbReference type="EMBL" id="ONM01070.1"/>
    </source>
</evidence>
<evidence type="ECO:0000256" key="13">
    <source>
        <dbReference type="SAM" id="MobiDB-lite"/>
    </source>
</evidence>
<evidence type="ECO:0000256" key="11">
    <source>
        <dbReference type="RuleBase" id="RU369038"/>
    </source>
</evidence>
<evidence type="ECO:0000256" key="5">
    <source>
        <dbReference type="ARBA" id="ARBA00023163"/>
    </source>
</evidence>
<dbReference type="GO" id="GO:0005634">
    <property type="term" value="C:nucleus"/>
    <property type="evidence" value="ECO:0007669"/>
    <property type="project" value="UniProtKB-SubCell"/>
</dbReference>
<dbReference type="InterPro" id="IPR045224">
    <property type="entry name" value="HDZip_class_I_plant"/>
</dbReference>
<dbReference type="GO" id="GO:0043565">
    <property type="term" value="F:sequence-specific DNA binding"/>
    <property type="evidence" value="ECO:0007669"/>
    <property type="project" value="InterPro"/>
</dbReference>
<evidence type="ECO:0000256" key="10">
    <source>
        <dbReference type="RuleBase" id="RU000682"/>
    </source>
</evidence>
<evidence type="ECO:0000256" key="12">
    <source>
        <dbReference type="SAM" id="Coils"/>
    </source>
</evidence>
<evidence type="ECO:0000256" key="8">
    <source>
        <dbReference type="ARBA" id="ARBA00037260"/>
    </source>
</evidence>
<feature type="domain" description="Homeobox" evidence="14">
    <location>
        <begin position="77"/>
        <end position="137"/>
    </location>
</feature>
<comment type="function">
    <text evidence="8">Probable transcription factor.</text>
</comment>
<dbReference type="InterPro" id="IPR001356">
    <property type="entry name" value="HD"/>
</dbReference>
<name>A0A1D6KCV0_MAIZE</name>
<evidence type="ECO:0000256" key="7">
    <source>
        <dbReference type="ARBA" id="ARBA00025748"/>
    </source>
</evidence>
<dbReference type="InterPro" id="IPR009057">
    <property type="entry name" value="Homeodomain-like_sf"/>
</dbReference>
<gene>
    <name evidence="15" type="ORF">ZEAMMB73_Zm00001d030532</name>
</gene>
<dbReference type="IntAct" id="A0A1D6KCV0">
    <property type="interactions" value="10"/>
</dbReference>
<feature type="DNA-binding region" description="Homeobox" evidence="9">
    <location>
        <begin position="79"/>
        <end position="138"/>
    </location>
</feature>
<evidence type="ECO:0000256" key="6">
    <source>
        <dbReference type="ARBA" id="ARBA00023242"/>
    </source>
</evidence>
<dbReference type="FunCoup" id="A0A1D6KCV0">
    <property type="interactions" value="470"/>
</dbReference>